<dbReference type="InterPro" id="IPR020846">
    <property type="entry name" value="MFS_dom"/>
</dbReference>
<dbReference type="EMBL" id="QKWJ01000110">
    <property type="protein sequence ID" value="RDK05182.1"/>
    <property type="molecule type" value="Genomic_DNA"/>
</dbReference>
<evidence type="ECO:0000313" key="9">
    <source>
        <dbReference type="Proteomes" id="UP000255165"/>
    </source>
</evidence>
<dbReference type="Gene3D" id="1.20.1720.10">
    <property type="entry name" value="Multidrug resistance protein D"/>
    <property type="match status" value="1"/>
</dbReference>
<feature type="domain" description="Major facilitator superfamily (MFS) profile" evidence="7">
    <location>
        <begin position="32"/>
        <end position="530"/>
    </location>
</feature>
<feature type="transmembrane region" description="Helical" evidence="6">
    <location>
        <begin position="291"/>
        <end position="315"/>
    </location>
</feature>
<keyword evidence="3 6" id="KW-0812">Transmembrane</keyword>
<feature type="transmembrane region" description="Helical" evidence="6">
    <location>
        <begin position="327"/>
        <end position="345"/>
    </location>
</feature>
<feature type="transmembrane region" description="Helical" evidence="6">
    <location>
        <begin position="218"/>
        <end position="240"/>
    </location>
</feature>
<evidence type="ECO:0000256" key="5">
    <source>
        <dbReference type="ARBA" id="ARBA00023136"/>
    </source>
</evidence>
<evidence type="ECO:0000313" key="8">
    <source>
        <dbReference type="EMBL" id="RDK05182.1"/>
    </source>
</evidence>
<feature type="transmembrane region" description="Helical" evidence="6">
    <location>
        <begin position="156"/>
        <end position="175"/>
    </location>
</feature>
<feature type="transmembrane region" description="Helical" evidence="6">
    <location>
        <begin position="68"/>
        <end position="85"/>
    </location>
</feature>
<gene>
    <name evidence="8" type="ORF">DN412_38475</name>
</gene>
<keyword evidence="4 6" id="KW-1133">Transmembrane helix</keyword>
<keyword evidence="9" id="KW-1185">Reference proteome</keyword>
<keyword evidence="2" id="KW-0813">Transport</keyword>
<dbReference type="Proteomes" id="UP000255165">
    <property type="component" value="Unassembled WGS sequence"/>
</dbReference>
<evidence type="ECO:0000256" key="1">
    <source>
        <dbReference type="ARBA" id="ARBA00004127"/>
    </source>
</evidence>
<dbReference type="GO" id="GO:0022857">
    <property type="term" value="F:transmembrane transporter activity"/>
    <property type="evidence" value="ECO:0007669"/>
    <property type="project" value="InterPro"/>
</dbReference>
<dbReference type="AlphaFoldDB" id="A0A370NHU8"/>
<dbReference type="PANTHER" id="PTHR23501">
    <property type="entry name" value="MAJOR FACILITATOR SUPERFAMILY"/>
    <property type="match status" value="1"/>
</dbReference>
<feature type="transmembrane region" description="Helical" evidence="6">
    <location>
        <begin position="124"/>
        <end position="144"/>
    </location>
</feature>
<dbReference type="PANTHER" id="PTHR23501:SF191">
    <property type="entry name" value="VACUOLAR BASIC AMINO ACID TRANSPORTER 4"/>
    <property type="match status" value="1"/>
</dbReference>
<dbReference type="GO" id="GO:0005886">
    <property type="term" value="C:plasma membrane"/>
    <property type="evidence" value="ECO:0007669"/>
    <property type="project" value="TreeGrafter"/>
</dbReference>
<protein>
    <submittedName>
        <fullName evidence="8">MFS transporter</fullName>
    </submittedName>
</protein>
<name>A0A370NHU8_9BURK</name>
<organism evidence="8 9">
    <name type="scientific">Cupriavidus lacunae</name>
    <dbReference type="NCBI Taxonomy" id="2666307"/>
    <lineage>
        <taxon>Bacteria</taxon>
        <taxon>Pseudomonadati</taxon>
        <taxon>Pseudomonadota</taxon>
        <taxon>Betaproteobacteria</taxon>
        <taxon>Burkholderiales</taxon>
        <taxon>Burkholderiaceae</taxon>
        <taxon>Cupriavidus</taxon>
    </lineage>
</organism>
<dbReference type="Gene3D" id="1.20.1250.20">
    <property type="entry name" value="MFS general substrate transporter like domains"/>
    <property type="match status" value="1"/>
</dbReference>
<feature type="transmembrane region" description="Helical" evidence="6">
    <location>
        <begin position="508"/>
        <end position="525"/>
    </location>
</feature>
<evidence type="ECO:0000256" key="4">
    <source>
        <dbReference type="ARBA" id="ARBA00022989"/>
    </source>
</evidence>
<feature type="transmembrane region" description="Helical" evidence="6">
    <location>
        <begin position="357"/>
        <end position="373"/>
    </location>
</feature>
<dbReference type="PROSITE" id="PS50850">
    <property type="entry name" value="MFS"/>
    <property type="match status" value="1"/>
</dbReference>
<feature type="transmembrane region" description="Helical" evidence="6">
    <location>
        <begin position="252"/>
        <end position="270"/>
    </location>
</feature>
<feature type="transmembrane region" description="Helical" evidence="6">
    <location>
        <begin position="97"/>
        <end position="118"/>
    </location>
</feature>
<evidence type="ECO:0000256" key="3">
    <source>
        <dbReference type="ARBA" id="ARBA00022692"/>
    </source>
</evidence>
<keyword evidence="5 6" id="KW-0472">Membrane</keyword>
<comment type="subcellular location">
    <subcellularLocation>
        <location evidence="1">Endomembrane system</location>
        <topology evidence="1">Multi-pass membrane protein</topology>
    </subcellularLocation>
</comment>
<dbReference type="Pfam" id="PF07690">
    <property type="entry name" value="MFS_1"/>
    <property type="match status" value="1"/>
</dbReference>
<dbReference type="GO" id="GO:0012505">
    <property type="term" value="C:endomembrane system"/>
    <property type="evidence" value="ECO:0007669"/>
    <property type="project" value="UniProtKB-SubCell"/>
</dbReference>
<feature type="transmembrane region" description="Helical" evidence="6">
    <location>
        <begin position="393"/>
        <end position="411"/>
    </location>
</feature>
<dbReference type="InterPro" id="IPR011701">
    <property type="entry name" value="MFS"/>
</dbReference>
<dbReference type="RefSeq" id="WP_115216342.1">
    <property type="nucleotide sequence ID" value="NZ_QKWJ01000110.1"/>
</dbReference>
<sequence length="530" mass="57549">MNPGSPWQPLWRLRVSMRWLRWLSHRQRQTLLMMLLALATGVEFLENIMFVFASSHIVGGLDADPRSFALVQAAYAVGSMLMILKQQWLSRRFGYRYYLTGALLLFMAGTVVAATSHALPQMVVARFIQGVGGGALFTSCRILVNVLFGPTARPRATRIFMIGIFSASALGPAFAAELIDHGVWQDVFYGVLPFAALATLGAWLLLPDAEPRADAGGSGGPALGPLLLFGAAIVTLQAALTEARFDVFSHPLRLTLVAAAGLALLAVFLWQQWHHSEPVLHLRALRQPVYLTGLAMYFVYYMISNLSGYLFPIYAEQALKIPLATTGWLNTFAALVSLAGIFVYLQVAPRLTRKKPLMVAGLLLMAATAWWFSQMPPDAGPPALAWGLVGKGLFGVLVIIPIAGLTFRALGPDEFAHGYRSKNLMRQIASSFASALGAVLLQNRQFAVHDSLLHAVGQRPAETGQWMAAMQAALAARGFDAAQAHQGALAQLSGLIEQQARLIACEDIYRLIAVLALGAAAYMLLQRRLA</sequence>
<evidence type="ECO:0000259" key="7">
    <source>
        <dbReference type="PROSITE" id="PS50850"/>
    </source>
</evidence>
<evidence type="ECO:0000256" key="2">
    <source>
        <dbReference type="ARBA" id="ARBA00022448"/>
    </source>
</evidence>
<comment type="caution">
    <text evidence="8">The sequence shown here is derived from an EMBL/GenBank/DDBJ whole genome shotgun (WGS) entry which is preliminary data.</text>
</comment>
<feature type="transmembrane region" description="Helical" evidence="6">
    <location>
        <begin position="187"/>
        <end position="206"/>
    </location>
</feature>
<accession>A0A370NHU8</accession>
<dbReference type="InterPro" id="IPR036259">
    <property type="entry name" value="MFS_trans_sf"/>
</dbReference>
<proteinExistence type="predicted"/>
<evidence type="ECO:0000256" key="6">
    <source>
        <dbReference type="SAM" id="Phobius"/>
    </source>
</evidence>
<dbReference type="SUPFAM" id="SSF103473">
    <property type="entry name" value="MFS general substrate transporter"/>
    <property type="match status" value="1"/>
</dbReference>
<reference evidence="9" key="1">
    <citation type="submission" date="2018-06" db="EMBL/GenBank/DDBJ databases">
        <authorList>
            <person name="Feng T."/>
            <person name="Jeon C.O."/>
        </authorList>
    </citation>
    <scope>NUCLEOTIDE SEQUENCE [LARGE SCALE GENOMIC DNA]</scope>
    <source>
        <strain evidence="9">S23</strain>
    </source>
</reference>